<dbReference type="NCBIfam" id="TIGR02530">
    <property type="entry name" value="flg_new"/>
    <property type="match status" value="1"/>
</dbReference>
<keyword evidence="1" id="KW-0966">Cell projection</keyword>
<keyword evidence="1" id="KW-0282">Flagellum</keyword>
<dbReference type="Pfam" id="PF12611">
    <property type="entry name" value="Flagellar_put"/>
    <property type="match status" value="1"/>
</dbReference>
<dbReference type="EMBL" id="CP015519">
    <property type="protein sequence ID" value="APG27323.1"/>
    <property type="molecule type" value="Genomic_DNA"/>
</dbReference>
<protein>
    <submittedName>
        <fullName evidence="1">Flagellar protein</fullName>
    </submittedName>
</protein>
<dbReference type="InterPro" id="IPR013367">
    <property type="entry name" value="Flagellar_put"/>
</dbReference>
<proteinExistence type="predicted"/>
<name>A0A1L3GN03_9BACT</name>
<dbReference type="OrthoDB" id="165650at2"/>
<dbReference type="STRING" id="1842532.A7E78_05375"/>
<evidence type="ECO:0000313" key="2">
    <source>
        <dbReference type="Proteomes" id="UP000182517"/>
    </source>
</evidence>
<keyword evidence="1" id="KW-0969">Cilium</keyword>
<dbReference type="Proteomes" id="UP000182517">
    <property type="component" value="Chromosome"/>
</dbReference>
<sequence>MSDKITLIPQPIVPPSARTGGKINRQNKPSGASFDEVFSKELKNSEIGFSRHAQQRMASRNIDLSQTELARLNEAVGQVRAKGGRDSLVMLNDNALIVSVKNNQVVTVVDKDSLKDNVFTKIDSAIIA</sequence>
<dbReference type="KEGG" id="pef:A7E78_05375"/>
<gene>
    <name evidence="1" type="ORF">A7E78_05375</name>
</gene>
<accession>A0A1L3GN03</accession>
<keyword evidence="2" id="KW-1185">Reference proteome</keyword>
<reference evidence="1 2" key="1">
    <citation type="journal article" date="2017" name="Genome Announc.">
        <title>Complete Genome Sequences of Two Acetylene-Fermenting Pelobacter acetylenicus Strains.</title>
        <authorList>
            <person name="Sutton J.M."/>
            <person name="Baesman S.M."/>
            <person name="Fierst J.L."/>
            <person name="Poret-Peterson A.T."/>
            <person name="Oremland R.S."/>
            <person name="Dunlap D.S."/>
            <person name="Akob D.M."/>
        </authorList>
    </citation>
    <scope>NUCLEOTIDE SEQUENCE [LARGE SCALE GENOMIC DNA]</scope>
    <source>
        <strain evidence="1 2">SFB93</strain>
    </source>
</reference>
<organism evidence="1 2">
    <name type="scientific">Syntrophotalea acetylenivorans</name>
    <dbReference type="NCBI Taxonomy" id="1842532"/>
    <lineage>
        <taxon>Bacteria</taxon>
        <taxon>Pseudomonadati</taxon>
        <taxon>Thermodesulfobacteriota</taxon>
        <taxon>Desulfuromonadia</taxon>
        <taxon>Desulfuromonadales</taxon>
        <taxon>Syntrophotaleaceae</taxon>
        <taxon>Syntrophotalea</taxon>
    </lineage>
</organism>
<dbReference type="RefSeq" id="WP_072283288.1">
    <property type="nucleotide sequence ID" value="NZ_CP015519.1"/>
</dbReference>
<evidence type="ECO:0000313" key="1">
    <source>
        <dbReference type="EMBL" id="APG27323.1"/>
    </source>
</evidence>
<dbReference type="AlphaFoldDB" id="A0A1L3GN03"/>